<proteinExistence type="predicted"/>
<dbReference type="Gene3D" id="3.90.180.10">
    <property type="entry name" value="Medium-chain alcohol dehydrogenases, catalytic domain"/>
    <property type="match status" value="1"/>
</dbReference>
<dbReference type="KEGG" id="psoj:PHYSODRAFT_248535"/>
<dbReference type="SMART" id="SM00829">
    <property type="entry name" value="PKS_ER"/>
    <property type="match status" value="1"/>
</dbReference>
<sequence length="236" mass="25478">MVFPQTYRAYQYDHYGPIEDELKLRSDLPQKALASNQVRVKVHSASVNPLDYKLVEVMGQMMLGRAPSPEQPFAIGHDAAGEVVEVGSDVKRFKVGDAVYASATGATIGSLSEYWVLDEDVAAAKPKNLNFNEAAAVPSVAITAYAGVTEHAKLQRGDTILVLGGSSSVGMFVIQHDIGARVIATTSSRNVELIKSLGADQVVDYTEEKWVDVLPPHSVDAVFDCWVEPSAWNDGA</sequence>
<dbReference type="AlphaFoldDB" id="G4YFB5"/>
<dbReference type="SMR" id="G4YFB5"/>
<dbReference type="GO" id="GO:0016491">
    <property type="term" value="F:oxidoreductase activity"/>
    <property type="evidence" value="ECO:0007669"/>
    <property type="project" value="InterPro"/>
</dbReference>
<dbReference type="InterPro" id="IPR013149">
    <property type="entry name" value="ADH-like_C"/>
</dbReference>
<organism evidence="2 3">
    <name type="scientific">Phytophthora sojae (strain P6497)</name>
    <name type="common">Soybean stem and root rot agent</name>
    <name type="synonym">Phytophthora megasperma f. sp. glycines</name>
    <dbReference type="NCBI Taxonomy" id="1094619"/>
    <lineage>
        <taxon>Eukaryota</taxon>
        <taxon>Sar</taxon>
        <taxon>Stramenopiles</taxon>
        <taxon>Oomycota</taxon>
        <taxon>Peronosporomycetes</taxon>
        <taxon>Peronosporales</taxon>
        <taxon>Peronosporaceae</taxon>
        <taxon>Phytophthora</taxon>
    </lineage>
</organism>
<dbReference type="InterPro" id="IPR050700">
    <property type="entry name" value="YIM1/Zinc_Alcohol_DH_Fams"/>
</dbReference>
<dbReference type="InterPro" id="IPR011032">
    <property type="entry name" value="GroES-like_sf"/>
</dbReference>
<protein>
    <recommendedName>
        <fullName evidence="1">Enoyl reductase (ER) domain-containing protein</fullName>
    </recommendedName>
</protein>
<dbReference type="Proteomes" id="UP000002640">
    <property type="component" value="Unassembled WGS sequence"/>
</dbReference>
<dbReference type="CDD" id="cd05289">
    <property type="entry name" value="MDR_like_2"/>
    <property type="match status" value="1"/>
</dbReference>
<accession>G4YFB5</accession>
<dbReference type="Gene3D" id="3.40.50.720">
    <property type="entry name" value="NAD(P)-binding Rossmann-like Domain"/>
    <property type="match status" value="1"/>
</dbReference>
<dbReference type="InterPro" id="IPR013154">
    <property type="entry name" value="ADH-like_N"/>
</dbReference>
<dbReference type="Pfam" id="PF08240">
    <property type="entry name" value="ADH_N"/>
    <property type="match status" value="1"/>
</dbReference>
<evidence type="ECO:0000313" key="2">
    <source>
        <dbReference type="EMBL" id="EGZ28341.1"/>
    </source>
</evidence>
<dbReference type="RefSeq" id="XP_009515616.1">
    <property type="nucleotide sequence ID" value="XM_009517321.1"/>
</dbReference>
<reference evidence="2 3" key="1">
    <citation type="journal article" date="2006" name="Science">
        <title>Phytophthora genome sequences uncover evolutionary origins and mechanisms of pathogenesis.</title>
        <authorList>
            <person name="Tyler B.M."/>
            <person name="Tripathy S."/>
            <person name="Zhang X."/>
            <person name="Dehal P."/>
            <person name="Jiang R.H."/>
            <person name="Aerts A."/>
            <person name="Arredondo F.D."/>
            <person name="Baxter L."/>
            <person name="Bensasson D."/>
            <person name="Beynon J.L."/>
            <person name="Chapman J."/>
            <person name="Damasceno C.M."/>
            <person name="Dorrance A.E."/>
            <person name="Dou D."/>
            <person name="Dickerman A.W."/>
            <person name="Dubchak I.L."/>
            <person name="Garbelotto M."/>
            <person name="Gijzen M."/>
            <person name="Gordon S.G."/>
            <person name="Govers F."/>
            <person name="Grunwald N.J."/>
            <person name="Huang W."/>
            <person name="Ivors K.L."/>
            <person name="Jones R.W."/>
            <person name="Kamoun S."/>
            <person name="Krampis K."/>
            <person name="Lamour K.H."/>
            <person name="Lee M.K."/>
            <person name="McDonald W.H."/>
            <person name="Medina M."/>
            <person name="Meijer H.J."/>
            <person name="Nordberg E.K."/>
            <person name="Maclean D.J."/>
            <person name="Ospina-Giraldo M.D."/>
            <person name="Morris P.F."/>
            <person name="Phuntumart V."/>
            <person name="Putnam N.H."/>
            <person name="Rash S."/>
            <person name="Rose J.K."/>
            <person name="Sakihama Y."/>
            <person name="Salamov A.A."/>
            <person name="Savidor A."/>
            <person name="Scheuring C.F."/>
            <person name="Smith B.M."/>
            <person name="Sobral B.W."/>
            <person name="Terry A."/>
            <person name="Torto-Alalibo T.A."/>
            <person name="Win J."/>
            <person name="Xu Z."/>
            <person name="Zhang H."/>
            <person name="Grigoriev I.V."/>
            <person name="Rokhsar D.S."/>
            <person name="Boore J.L."/>
        </authorList>
    </citation>
    <scope>NUCLEOTIDE SEQUENCE [LARGE SCALE GENOMIC DNA]</scope>
    <source>
        <strain evidence="2 3">P6497</strain>
    </source>
</reference>
<feature type="domain" description="Enoyl reductase (ER)" evidence="1">
    <location>
        <begin position="16"/>
        <end position="223"/>
    </location>
</feature>
<dbReference type="GeneID" id="20637839"/>
<dbReference type="Pfam" id="PF00107">
    <property type="entry name" value="ADH_zinc_N"/>
    <property type="match status" value="1"/>
</dbReference>
<dbReference type="SUPFAM" id="SSF50129">
    <property type="entry name" value="GroES-like"/>
    <property type="match status" value="1"/>
</dbReference>
<dbReference type="PANTHER" id="PTHR11695:SF294">
    <property type="entry name" value="RETICULON-4-INTERACTING PROTEIN 1, MITOCHONDRIAL"/>
    <property type="match status" value="1"/>
</dbReference>
<dbReference type="PANTHER" id="PTHR11695">
    <property type="entry name" value="ALCOHOL DEHYDROGENASE RELATED"/>
    <property type="match status" value="1"/>
</dbReference>
<dbReference type="InterPro" id="IPR036291">
    <property type="entry name" value="NAD(P)-bd_dom_sf"/>
</dbReference>
<dbReference type="OMA" id="CTEGHAT"/>
<dbReference type="SUPFAM" id="SSF51735">
    <property type="entry name" value="NAD(P)-binding Rossmann-fold domains"/>
    <property type="match status" value="1"/>
</dbReference>
<dbReference type="EMBL" id="JH159151">
    <property type="protein sequence ID" value="EGZ28341.1"/>
    <property type="molecule type" value="Genomic_DNA"/>
</dbReference>
<evidence type="ECO:0000313" key="3">
    <source>
        <dbReference type="Proteomes" id="UP000002640"/>
    </source>
</evidence>
<gene>
    <name evidence="2" type="ORF">PHYSODRAFT_248535</name>
</gene>
<dbReference type="InterPro" id="IPR020843">
    <property type="entry name" value="ER"/>
</dbReference>
<keyword evidence="3" id="KW-1185">Reference proteome</keyword>
<name>G4YFB5_PHYSP</name>
<dbReference type="InParanoid" id="G4YFB5"/>
<evidence type="ECO:0000259" key="1">
    <source>
        <dbReference type="SMART" id="SM00829"/>
    </source>
</evidence>